<dbReference type="RefSeq" id="WP_069853963.1">
    <property type="nucleotide sequence ID" value="NZ_CP014859.1"/>
</dbReference>
<dbReference type="InterPro" id="IPR046945">
    <property type="entry name" value="RHMD-like"/>
</dbReference>
<dbReference type="InterPro" id="IPR029065">
    <property type="entry name" value="Enolase_C-like"/>
</dbReference>
<evidence type="ECO:0000313" key="5">
    <source>
        <dbReference type="EMBL" id="AOS64919.1"/>
    </source>
</evidence>
<dbReference type="PROSITE" id="PS00909">
    <property type="entry name" value="MR_MLE_2"/>
    <property type="match status" value="1"/>
</dbReference>
<gene>
    <name evidence="5" type="ORF">TL08_20640</name>
</gene>
<organism evidence="5 6">
    <name type="scientific">Actinoalloteichus hymeniacidonis</name>
    <dbReference type="NCBI Taxonomy" id="340345"/>
    <lineage>
        <taxon>Bacteria</taxon>
        <taxon>Bacillati</taxon>
        <taxon>Actinomycetota</taxon>
        <taxon>Actinomycetes</taxon>
        <taxon>Pseudonocardiales</taxon>
        <taxon>Pseudonocardiaceae</taxon>
        <taxon>Actinoalloteichus</taxon>
    </lineage>
</organism>
<dbReference type="Gene3D" id="3.30.390.10">
    <property type="entry name" value="Enolase-like, N-terminal domain"/>
    <property type="match status" value="1"/>
</dbReference>
<keyword evidence="3" id="KW-0460">Magnesium</keyword>
<dbReference type="Pfam" id="PF13378">
    <property type="entry name" value="MR_MLE_C"/>
    <property type="match status" value="1"/>
</dbReference>
<feature type="domain" description="Mandelate racemase/muconate lactonizing enzyme C-terminal" evidence="4">
    <location>
        <begin position="142"/>
        <end position="239"/>
    </location>
</feature>
<name>A0AAC9MZW3_9PSEU</name>
<dbReference type="InterPro" id="IPR013342">
    <property type="entry name" value="Mandelate_racemase_C"/>
</dbReference>
<keyword evidence="6" id="KW-1185">Reference proteome</keyword>
<reference evidence="6" key="1">
    <citation type="submission" date="2016-03" db="EMBL/GenBank/DDBJ databases">
        <title>Complete genome sequence of the type strain Actinoalloteichus hymeniacidonis DSM 45092.</title>
        <authorList>
            <person name="Schaffert L."/>
            <person name="Albersmeier A."/>
            <person name="Winkler A."/>
            <person name="Kalinowski J."/>
            <person name="Zotchev S."/>
            <person name="Ruckert C."/>
        </authorList>
    </citation>
    <scope>NUCLEOTIDE SEQUENCE [LARGE SCALE GENOMIC DNA]</scope>
    <source>
        <strain evidence="6">HPA177(T) (DSM 45092(T))</strain>
    </source>
</reference>
<dbReference type="KEGG" id="ahm:TL08_20640"/>
<dbReference type="InterPro" id="IPR013341">
    <property type="entry name" value="Mandelate_racemase_N_dom"/>
</dbReference>
<dbReference type="SUPFAM" id="SSF51604">
    <property type="entry name" value="Enolase C-terminal domain-like"/>
    <property type="match status" value="1"/>
</dbReference>
<evidence type="ECO:0000313" key="6">
    <source>
        <dbReference type="Proteomes" id="UP000095210"/>
    </source>
</evidence>
<evidence type="ECO:0000256" key="3">
    <source>
        <dbReference type="ARBA" id="ARBA00022842"/>
    </source>
</evidence>
<dbReference type="GO" id="GO:0000287">
    <property type="term" value="F:magnesium ion binding"/>
    <property type="evidence" value="ECO:0007669"/>
    <property type="project" value="TreeGrafter"/>
</dbReference>
<proteinExistence type="predicted"/>
<evidence type="ECO:0000259" key="4">
    <source>
        <dbReference type="SMART" id="SM00922"/>
    </source>
</evidence>
<dbReference type="Proteomes" id="UP000095210">
    <property type="component" value="Chromosome"/>
</dbReference>
<sequence length="361" mass="38868">MRITELTSQAYTVPLERSWGPGVDQHHLIVTTIRTEDGQTGTGFSWTPLVGAHSVLAMLEHDLPRLVVGAELAPACVLWDRWWAGLHEGGSGGITTMAIAAVDIALWDLRAKAAGLPLVDFIGRRRESVGVYGSGVNLYYELDELLDQVRGFVAAGQRAVKIKVGSPELERDLERVAEVRGILGEHRLLMIDANQRWDHPTAVRAIRSLAAYDPYWIEEPLLADELPGLARLRAEVPVPVAVGENLRTVYQFRDALTAGAVDFVQPNAVRVGGITPFLRIAELAATFGVPTAPHLLPELSGQLAMCVGAVSMVEDIDNASFQALGALAQPSGVTVQAPVVHTATAPGHGLIFATERLTPLN</sequence>
<protein>
    <submittedName>
        <fullName evidence="5">Enolase superfamily enzyme related to L-alanine-DL-glutamate epimerase</fullName>
    </submittedName>
</protein>
<dbReference type="GO" id="GO:0016836">
    <property type="term" value="F:hydro-lyase activity"/>
    <property type="evidence" value="ECO:0007669"/>
    <property type="project" value="TreeGrafter"/>
</dbReference>
<dbReference type="EMBL" id="CP014859">
    <property type="protein sequence ID" value="AOS64919.1"/>
    <property type="molecule type" value="Genomic_DNA"/>
</dbReference>
<evidence type="ECO:0000256" key="2">
    <source>
        <dbReference type="ARBA" id="ARBA00022723"/>
    </source>
</evidence>
<dbReference type="InterPro" id="IPR036849">
    <property type="entry name" value="Enolase-like_C_sf"/>
</dbReference>
<evidence type="ECO:0000256" key="1">
    <source>
        <dbReference type="ARBA" id="ARBA00001946"/>
    </source>
</evidence>
<accession>A0AAC9MZW3</accession>
<dbReference type="InterPro" id="IPR029017">
    <property type="entry name" value="Enolase-like_N"/>
</dbReference>
<dbReference type="GO" id="GO:0009063">
    <property type="term" value="P:amino acid catabolic process"/>
    <property type="evidence" value="ECO:0007669"/>
    <property type="project" value="InterPro"/>
</dbReference>
<dbReference type="CDD" id="cd03316">
    <property type="entry name" value="MR_like"/>
    <property type="match status" value="1"/>
</dbReference>
<dbReference type="SUPFAM" id="SSF54826">
    <property type="entry name" value="Enolase N-terminal domain-like"/>
    <property type="match status" value="1"/>
</dbReference>
<dbReference type="Gene3D" id="3.20.20.120">
    <property type="entry name" value="Enolase-like C-terminal domain"/>
    <property type="match status" value="1"/>
</dbReference>
<dbReference type="SMART" id="SM00922">
    <property type="entry name" value="MR_MLE"/>
    <property type="match status" value="1"/>
</dbReference>
<dbReference type="InterPro" id="IPR018110">
    <property type="entry name" value="Mandel_Rmase/mucon_lact_enz_CS"/>
</dbReference>
<dbReference type="GO" id="GO:0016052">
    <property type="term" value="P:carbohydrate catabolic process"/>
    <property type="evidence" value="ECO:0007669"/>
    <property type="project" value="TreeGrafter"/>
</dbReference>
<dbReference type="PANTHER" id="PTHR13794:SF58">
    <property type="entry name" value="MITOCHONDRIAL ENOLASE SUPERFAMILY MEMBER 1"/>
    <property type="match status" value="1"/>
</dbReference>
<dbReference type="AlphaFoldDB" id="A0AAC9MZW3"/>
<dbReference type="PANTHER" id="PTHR13794">
    <property type="entry name" value="ENOLASE SUPERFAMILY, MANDELATE RACEMASE"/>
    <property type="match status" value="1"/>
</dbReference>
<dbReference type="SFLD" id="SFLDS00001">
    <property type="entry name" value="Enolase"/>
    <property type="match status" value="1"/>
</dbReference>
<dbReference type="Pfam" id="PF02746">
    <property type="entry name" value="MR_MLE_N"/>
    <property type="match status" value="1"/>
</dbReference>
<keyword evidence="2" id="KW-0479">Metal-binding</keyword>
<comment type="cofactor">
    <cofactor evidence="1">
        <name>Mg(2+)</name>
        <dbReference type="ChEBI" id="CHEBI:18420"/>
    </cofactor>
</comment>